<sequence length="846" mass="94396">MTNYASGLPAKPALEGLEDKWAQVWREDATYAFQRPTSRDEVFSIDTPPPTVSGSLHVGHVFSYTHTDTIARHQRMLGKQVFYPMGWDDNGLPTERRVQNYYGVRCDPSLPYEEDFTPPAKPDPKRQVAISRRNFVELCQELTAIDEQVFEELWRHLGLSIDWDTLYTTISPTTQAVAQRAFLRNLARGEAYLSHAPTMWDVTFQTAVAQAELESREHPGAYHRVAFHREDGPVFIETTRPELLPSVCALIAHPDDERYQTLFGTTVSSPVFGVEVPVLAHPAAEPDKGAGIAMCCTFGDLTDVQWWRELELPTRTVIGRDGRLQRETPEWLVNPEPYAELAGKTVFSARAAMVELLRSSGDLDGEPKPISRPVNFYEKGDKPLEIVATRQWYLANGGRDEQLKATLLERGQELEWTPDHMRHRYDNWVSGLNGDWLISRQRFFGVPFPVWYPLDADGEPDHEAMIVADEASLPVDPVTTCPPGYDESQRGVPGGFIADPDVMDTWATSSLTPQIACGWERDPELFALTFPMDIAPQAHDIIRTWLFSRVVRANAENHSLPWKRATISGFVVDPDRKKMSKSKGNVVVPSDILEKYGSDAVRWRAAMARPGMDSPFDESQMKVGRRLAMKILNAGKFVLSMAPEPGDLARVINPVDKAMLAGLAEVVTAATRAFEEFDYTTALEVAESFFWAFCDDYLELVKERAYGTHSPEEQASAQHALALALDVQLRLFAPFLPFVTEETWSWTHGSSIHKAAWPVPTEVNTDGATELIADVAAVLIAVRGAKSSAKASMKTPVTAVVFRGEQASLERLQAVEADLRAVCRITGEITWEVADGPLTAEAELAQ</sequence>
<dbReference type="AlphaFoldDB" id="A0A3P1T6D3"/>
<dbReference type="InterPro" id="IPR002300">
    <property type="entry name" value="aa-tRNA-synth_Ia"/>
</dbReference>
<dbReference type="Proteomes" id="UP000280819">
    <property type="component" value="Unassembled WGS sequence"/>
</dbReference>
<dbReference type="Gene3D" id="3.90.740.10">
    <property type="entry name" value="Valyl/Leucyl/Isoleucyl-tRNA synthetase, editing domain"/>
    <property type="match status" value="1"/>
</dbReference>
<comment type="subcellular location">
    <subcellularLocation>
        <location evidence="8">Cytoplasm</location>
    </subcellularLocation>
</comment>
<dbReference type="InterPro" id="IPR013155">
    <property type="entry name" value="M/V/L/I-tRNA-synth_anticd-bd"/>
</dbReference>
<evidence type="ECO:0000259" key="10">
    <source>
        <dbReference type="Pfam" id="PF08264"/>
    </source>
</evidence>
<dbReference type="InterPro" id="IPR048044">
    <property type="entry name" value="Valyl-tRNA_ligase_actino"/>
</dbReference>
<keyword evidence="2 8" id="KW-0436">Ligase</keyword>
<dbReference type="InterPro" id="IPR022874">
    <property type="entry name" value="Valine-tRNA_ligase_type_2"/>
</dbReference>
<evidence type="ECO:0000256" key="5">
    <source>
        <dbReference type="ARBA" id="ARBA00022917"/>
    </source>
</evidence>
<dbReference type="NCBIfam" id="NF000540">
    <property type="entry name" value="alt_ValS"/>
    <property type="match status" value="1"/>
</dbReference>
<dbReference type="GO" id="GO:0005829">
    <property type="term" value="C:cytosol"/>
    <property type="evidence" value="ECO:0007669"/>
    <property type="project" value="TreeGrafter"/>
</dbReference>
<dbReference type="PANTHER" id="PTHR11946:SF93">
    <property type="entry name" value="VALINE--TRNA LIGASE, CHLOROPLASTIC_MITOCHONDRIAL 2"/>
    <property type="match status" value="1"/>
</dbReference>
<dbReference type="EC" id="6.1.1.9" evidence="8"/>
<comment type="caution">
    <text evidence="11">The sequence shown here is derived from an EMBL/GenBank/DDBJ whole genome shotgun (WGS) entry which is preliminary data.</text>
</comment>
<dbReference type="GO" id="GO:0002161">
    <property type="term" value="F:aminoacyl-tRNA deacylase activity"/>
    <property type="evidence" value="ECO:0007669"/>
    <property type="project" value="InterPro"/>
</dbReference>
<comment type="similarity">
    <text evidence="8">Belongs to the class-I aminoacyl-tRNA synthetase family. ValS type 2 subfamily.</text>
</comment>
<dbReference type="InterPro" id="IPR033705">
    <property type="entry name" value="Anticodon_Ia_Val"/>
</dbReference>
<dbReference type="GO" id="GO:0006438">
    <property type="term" value="P:valyl-tRNA aminoacylation"/>
    <property type="evidence" value="ECO:0007669"/>
    <property type="project" value="UniProtKB-UniRule"/>
</dbReference>
<dbReference type="GO" id="GO:0004832">
    <property type="term" value="F:valine-tRNA ligase activity"/>
    <property type="evidence" value="ECO:0007669"/>
    <property type="project" value="UniProtKB-UniRule"/>
</dbReference>
<dbReference type="InterPro" id="IPR009008">
    <property type="entry name" value="Val/Leu/Ile-tRNA-synth_edit"/>
</dbReference>
<evidence type="ECO:0000256" key="1">
    <source>
        <dbReference type="ARBA" id="ARBA00022490"/>
    </source>
</evidence>
<evidence type="ECO:0000256" key="4">
    <source>
        <dbReference type="ARBA" id="ARBA00022840"/>
    </source>
</evidence>
<dbReference type="RefSeq" id="WP_124844768.1">
    <property type="nucleotide sequence ID" value="NZ_RQZG01000008.1"/>
</dbReference>
<name>A0A3P1T6D3_9ACTN</name>
<comment type="catalytic activity">
    <reaction evidence="7 8">
        <text>tRNA(Val) + L-valine + ATP = L-valyl-tRNA(Val) + AMP + diphosphate</text>
        <dbReference type="Rhea" id="RHEA:10704"/>
        <dbReference type="Rhea" id="RHEA-COMP:9672"/>
        <dbReference type="Rhea" id="RHEA-COMP:9708"/>
        <dbReference type="ChEBI" id="CHEBI:30616"/>
        <dbReference type="ChEBI" id="CHEBI:33019"/>
        <dbReference type="ChEBI" id="CHEBI:57762"/>
        <dbReference type="ChEBI" id="CHEBI:78442"/>
        <dbReference type="ChEBI" id="CHEBI:78537"/>
        <dbReference type="ChEBI" id="CHEBI:456215"/>
        <dbReference type="EC" id="6.1.1.9"/>
    </reaction>
</comment>
<dbReference type="CDD" id="cd07962">
    <property type="entry name" value="Anticodon_Ia_Val"/>
    <property type="match status" value="1"/>
</dbReference>
<reference evidence="11 12" key="1">
    <citation type="submission" date="2018-11" db="EMBL/GenBank/DDBJ databases">
        <title>Genomes From Bacteria Associated with the Canine Oral Cavity: a Test Case for Automated Genome-Based Taxonomic Assignment.</title>
        <authorList>
            <person name="Coil D.A."/>
            <person name="Jospin G."/>
            <person name="Darling A.E."/>
            <person name="Wallis C."/>
            <person name="Davis I.J."/>
            <person name="Harris S."/>
            <person name="Eisen J.A."/>
            <person name="Holcombe L.J."/>
            <person name="O'Flynn C."/>
        </authorList>
    </citation>
    <scope>NUCLEOTIDE SEQUENCE [LARGE SCALE GENOMIC DNA]</scope>
    <source>
        <strain evidence="11 12">OH887_COT-365</strain>
    </source>
</reference>
<dbReference type="NCBIfam" id="NF009687">
    <property type="entry name" value="PRK13208.1"/>
    <property type="match status" value="1"/>
</dbReference>
<protein>
    <recommendedName>
        <fullName evidence="8">Valine--tRNA ligase</fullName>
        <ecNumber evidence="8">6.1.1.9</ecNumber>
    </recommendedName>
    <alternativeName>
        <fullName evidence="8">Valyl-tRNA synthetase</fullName>
        <shortName evidence="8">ValRS</shortName>
    </alternativeName>
</protein>
<accession>A0A3P1T6D3</accession>
<dbReference type="Pfam" id="PF00133">
    <property type="entry name" value="tRNA-synt_1"/>
    <property type="match status" value="1"/>
</dbReference>
<dbReference type="SUPFAM" id="SSF52374">
    <property type="entry name" value="Nucleotidylyl transferase"/>
    <property type="match status" value="1"/>
</dbReference>
<dbReference type="PANTHER" id="PTHR11946">
    <property type="entry name" value="VALYL-TRNA SYNTHETASES"/>
    <property type="match status" value="1"/>
</dbReference>
<evidence type="ECO:0000256" key="7">
    <source>
        <dbReference type="ARBA" id="ARBA00047552"/>
    </source>
</evidence>
<dbReference type="OrthoDB" id="9810365at2"/>
<dbReference type="InterPro" id="IPR001412">
    <property type="entry name" value="aa-tRNA-synth_I_CS"/>
</dbReference>
<dbReference type="SUPFAM" id="SSF47323">
    <property type="entry name" value="Anticodon-binding domain of a subclass of class I aminoacyl-tRNA synthetases"/>
    <property type="match status" value="1"/>
</dbReference>
<dbReference type="GO" id="GO:0005524">
    <property type="term" value="F:ATP binding"/>
    <property type="evidence" value="ECO:0007669"/>
    <property type="project" value="UniProtKB-UniRule"/>
</dbReference>
<evidence type="ECO:0000256" key="3">
    <source>
        <dbReference type="ARBA" id="ARBA00022741"/>
    </source>
</evidence>
<dbReference type="InterPro" id="IPR009080">
    <property type="entry name" value="tRNAsynth_Ia_anticodon-bd"/>
</dbReference>
<feature type="short sequence motif" description="'HIGH' region" evidence="8">
    <location>
        <begin position="50"/>
        <end position="60"/>
    </location>
</feature>
<dbReference type="InterPro" id="IPR014729">
    <property type="entry name" value="Rossmann-like_a/b/a_fold"/>
</dbReference>
<evidence type="ECO:0000256" key="8">
    <source>
        <dbReference type="HAMAP-Rule" id="MF_02005"/>
    </source>
</evidence>
<feature type="short sequence motif" description="'KMSKS' region" evidence="8">
    <location>
        <begin position="578"/>
        <end position="582"/>
    </location>
</feature>
<proteinExistence type="inferred from homology"/>
<feature type="domain" description="Methionyl/Valyl/Leucyl/Isoleucyl-tRNA synthetase anticodon-binding" evidence="10">
    <location>
        <begin position="656"/>
        <end position="799"/>
    </location>
</feature>
<evidence type="ECO:0000313" key="12">
    <source>
        <dbReference type="Proteomes" id="UP000280819"/>
    </source>
</evidence>
<keyword evidence="3 8" id="KW-0547">Nucleotide-binding</keyword>
<keyword evidence="6 8" id="KW-0030">Aminoacyl-tRNA synthetase</keyword>
<comment type="subunit">
    <text evidence="8">Monomer.</text>
</comment>
<dbReference type="SUPFAM" id="SSF50677">
    <property type="entry name" value="ValRS/IleRS/LeuRS editing domain"/>
    <property type="match status" value="1"/>
</dbReference>
<evidence type="ECO:0000259" key="9">
    <source>
        <dbReference type="Pfam" id="PF00133"/>
    </source>
</evidence>
<comment type="domain">
    <text evidence="8">ValRS has two distinct active sites: one for aminoacylation and one for editing. The misactivated threonine is translocated from the active site to the editing site.</text>
</comment>
<dbReference type="PRINTS" id="PR00986">
    <property type="entry name" value="TRNASYNTHVAL"/>
</dbReference>
<evidence type="ECO:0000256" key="2">
    <source>
        <dbReference type="ARBA" id="ARBA00022598"/>
    </source>
</evidence>
<dbReference type="HAMAP" id="MF_02005">
    <property type="entry name" value="Val_tRNA_synth_type2"/>
    <property type="match status" value="1"/>
</dbReference>
<feature type="domain" description="Aminoacyl-tRNA synthetase class Ia" evidence="9">
    <location>
        <begin position="21"/>
        <end position="613"/>
    </location>
</feature>
<evidence type="ECO:0000313" key="11">
    <source>
        <dbReference type="EMBL" id="RRD04992.1"/>
    </source>
</evidence>
<feature type="binding site" evidence="8">
    <location>
        <position position="581"/>
    </location>
    <ligand>
        <name>ATP</name>
        <dbReference type="ChEBI" id="CHEBI:30616"/>
    </ligand>
</feature>
<keyword evidence="5 8" id="KW-0648">Protein biosynthesis</keyword>
<dbReference type="Gene3D" id="1.10.730.10">
    <property type="entry name" value="Isoleucyl-tRNA Synthetase, Domain 1"/>
    <property type="match status" value="1"/>
</dbReference>
<keyword evidence="1 8" id="KW-0963">Cytoplasm</keyword>
<evidence type="ECO:0000256" key="6">
    <source>
        <dbReference type="ARBA" id="ARBA00023146"/>
    </source>
</evidence>
<dbReference type="InterPro" id="IPR002303">
    <property type="entry name" value="Valyl-tRNA_ligase"/>
</dbReference>
<dbReference type="PROSITE" id="PS00178">
    <property type="entry name" value="AA_TRNA_LIGASE_I"/>
    <property type="match status" value="1"/>
</dbReference>
<organism evidence="11 12">
    <name type="scientific">Arachnia propionica</name>
    <dbReference type="NCBI Taxonomy" id="1750"/>
    <lineage>
        <taxon>Bacteria</taxon>
        <taxon>Bacillati</taxon>
        <taxon>Actinomycetota</taxon>
        <taxon>Actinomycetes</taxon>
        <taxon>Propionibacteriales</taxon>
        <taxon>Propionibacteriaceae</taxon>
        <taxon>Arachnia</taxon>
    </lineage>
</organism>
<gene>
    <name evidence="8 11" type="primary">valS</name>
    <name evidence="11" type="ORF">EII34_08730</name>
</gene>
<comment type="function">
    <text evidence="8">Catalyzes the attachment of valine to tRNA(Val). As ValRS can inadvertently accommodate and process structurally similar amino acids such as threonine, to avoid such errors, it has a 'posttransfer' editing activity that hydrolyzes mischarged Thr-tRNA(Val) in a tRNA-dependent manner.</text>
</comment>
<dbReference type="Gene3D" id="3.40.50.620">
    <property type="entry name" value="HUPs"/>
    <property type="match status" value="2"/>
</dbReference>
<dbReference type="EMBL" id="RQZG01000008">
    <property type="protein sequence ID" value="RRD04992.1"/>
    <property type="molecule type" value="Genomic_DNA"/>
</dbReference>
<dbReference type="Pfam" id="PF08264">
    <property type="entry name" value="Anticodon_1"/>
    <property type="match status" value="1"/>
</dbReference>
<keyword evidence="4 8" id="KW-0067">ATP-binding</keyword>